<accession>A0A392QP79</accession>
<dbReference type="InterPro" id="IPR047259">
    <property type="entry name" value="QUIRKY-like"/>
</dbReference>
<dbReference type="AlphaFoldDB" id="A0A392QP79"/>
<dbReference type="SUPFAM" id="SSF49562">
    <property type="entry name" value="C2 domain (Calcium/lipid-binding domain, CaLB)"/>
    <property type="match status" value="1"/>
</dbReference>
<proteinExistence type="predicted"/>
<dbReference type="InterPro" id="IPR035892">
    <property type="entry name" value="C2_domain_sf"/>
</dbReference>
<dbReference type="PANTHER" id="PTHR31425:SF43">
    <property type="entry name" value="MULTIPLE C2 DOMAIN AND TRANSMEMBRANE REGION PROTEIN 14"/>
    <property type="match status" value="1"/>
</dbReference>
<evidence type="ECO:0000313" key="3">
    <source>
        <dbReference type="Proteomes" id="UP000265520"/>
    </source>
</evidence>
<reference evidence="2 3" key="1">
    <citation type="journal article" date="2018" name="Front. Plant Sci.">
        <title>Red Clover (Trifolium pratense) and Zigzag Clover (T. medium) - A Picture of Genomic Similarities and Differences.</title>
        <authorList>
            <person name="Dluhosova J."/>
            <person name="Istvanek J."/>
            <person name="Nedelnik J."/>
            <person name="Repkova J."/>
        </authorList>
    </citation>
    <scope>NUCLEOTIDE SEQUENCE [LARGE SCALE GENOMIC DNA]</scope>
    <source>
        <strain evidence="3">cv. 10/8</strain>
        <tissue evidence="2">Leaf</tissue>
    </source>
</reference>
<name>A0A392QP79_9FABA</name>
<comment type="caution">
    <text evidence="2">The sequence shown here is derived from an EMBL/GenBank/DDBJ whole genome shotgun (WGS) entry which is preliminary data.</text>
</comment>
<protein>
    <submittedName>
        <fullName evidence="2">C2 domain-containing family protein</fullName>
    </submittedName>
</protein>
<dbReference type="PANTHER" id="PTHR31425">
    <property type="entry name" value="PHOSPHORIBOSYLANTHRANILATE TRANSFERASE ISOFORM 1"/>
    <property type="match status" value="1"/>
</dbReference>
<evidence type="ECO:0000313" key="2">
    <source>
        <dbReference type="EMBL" id="MCI25460.1"/>
    </source>
</evidence>
<feature type="domain" description="C2" evidence="1">
    <location>
        <begin position="1"/>
        <end position="113"/>
    </location>
</feature>
<dbReference type="Pfam" id="PF00168">
    <property type="entry name" value="C2"/>
    <property type="match status" value="1"/>
</dbReference>
<feature type="non-terminal residue" evidence="2">
    <location>
        <position position="159"/>
    </location>
</feature>
<dbReference type="PROSITE" id="PS50004">
    <property type="entry name" value="C2"/>
    <property type="match status" value="1"/>
</dbReference>
<keyword evidence="3" id="KW-1185">Reference proteome</keyword>
<dbReference type="Proteomes" id="UP000265520">
    <property type="component" value="Unassembled WGS sequence"/>
</dbReference>
<dbReference type="Gene3D" id="2.60.40.150">
    <property type="entry name" value="C2 domain"/>
    <property type="match status" value="1"/>
</dbReference>
<dbReference type="InterPro" id="IPR000008">
    <property type="entry name" value="C2_dom"/>
</dbReference>
<dbReference type="EMBL" id="LXQA010147355">
    <property type="protein sequence ID" value="MCI25460.1"/>
    <property type="molecule type" value="Genomic_DNA"/>
</dbReference>
<evidence type="ECO:0000259" key="1">
    <source>
        <dbReference type="PROSITE" id="PS50004"/>
    </source>
</evidence>
<sequence length="159" mass="17854">MPFLYVRVVKAKSSTKSESVSTLYSKLVIGTHTVRTKSEIEGKDWDQVFAFDKEGLNSTSLEVSVWSESETEKKENEEIQKQKTEISLGTVSFDLQEVPKRVPPDSPLAPQWYTLESETSPGNDVMIAVWIGTQADEAFQESWQSDSGGLIPETRSKVY</sequence>
<organism evidence="2 3">
    <name type="scientific">Trifolium medium</name>
    <dbReference type="NCBI Taxonomy" id="97028"/>
    <lineage>
        <taxon>Eukaryota</taxon>
        <taxon>Viridiplantae</taxon>
        <taxon>Streptophyta</taxon>
        <taxon>Embryophyta</taxon>
        <taxon>Tracheophyta</taxon>
        <taxon>Spermatophyta</taxon>
        <taxon>Magnoliopsida</taxon>
        <taxon>eudicotyledons</taxon>
        <taxon>Gunneridae</taxon>
        <taxon>Pentapetalae</taxon>
        <taxon>rosids</taxon>
        <taxon>fabids</taxon>
        <taxon>Fabales</taxon>
        <taxon>Fabaceae</taxon>
        <taxon>Papilionoideae</taxon>
        <taxon>50 kb inversion clade</taxon>
        <taxon>NPAAA clade</taxon>
        <taxon>Hologalegina</taxon>
        <taxon>IRL clade</taxon>
        <taxon>Trifolieae</taxon>
        <taxon>Trifolium</taxon>
    </lineage>
</organism>